<dbReference type="AlphaFoldDB" id="A0A078MII1"/>
<dbReference type="EMBL" id="LN483077">
    <property type="protein sequence ID" value="CEA05192.1"/>
    <property type="molecule type" value="Genomic_DNA"/>
</dbReference>
<accession>A0A078MII1</accession>
<gene>
    <name evidence="3" type="ORF">BN1050_02337</name>
</gene>
<evidence type="ECO:0000256" key="1">
    <source>
        <dbReference type="SAM" id="Coils"/>
    </source>
</evidence>
<keyword evidence="1" id="KW-0175">Coiled coil</keyword>
<name>A0A078MII1_9BACL</name>
<evidence type="ECO:0000256" key="2">
    <source>
        <dbReference type="SAM" id="Phobius"/>
    </source>
</evidence>
<organism evidence="3">
    <name type="scientific">Metalysinibacillus saudimassiliensis</name>
    <dbReference type="NCBI Taxonomy" id="1461583"/>
    <lineage>
        <taxon>Bacteria</taxon>
        <taxon>Bacillati</taxon>
        <taxon>Bacillota</taxon>
        <taxon>Bacilli</taxon>
        <taxon>Bacillales</taxon>
        <taxon>Caryophanaceae</taxon>
        <taxon>Metalysinibacillus</taxon>
    </lineage>
</organism>
<keyword evidence="2" id="KW-1133">Transmembrane helix</keyword>
<keyword evidence="2" id="KW-0812">Transmembrane</keyword>
<reference evidence="3" key="1">
    <citation type="submission" date="2014-07" db="EMBL/GenBank/DDBJ databases">
        <authorList>
            <person name="Urmite Genomes Urmite Genomes"/>
        </authorList>
    </citation>
    <scope>NUCLEOTIDE SEQUENCE</scope>
    <source>
        <strain evidence="3">13S34_air</strain>
    </source>
</reference>
<evidence type="ECO:0008006" key="4">
    <source>
        <dbReference type="Google" id="ProtNLM"/>
    </source>
</evidence>
<proteinExistence type="predicted"/>
<feature type="transmembrane region" description="Helical" evidence="2">
    <location>
        <begin position="12"/>
        <end position="41"/>
    </location>
</feature>
<dbReference type="HOGENOM" id="CLU_1223500_0_0_9"/>
<evidence type="ECO:0000313" key="3">
    <source>
        <dbReference type="EMBL" id="CEA05192.1"/>
    </source>
</evidence>
<protein>
    <recommendedName>
        <fullName evidence="4">5-bromo-4-chloroindolyl phosphate hydrolysis protein</fullName>
    </recommendedName>
</protein>
<dbReference type="PATRIC" id="fig|1461583.4.peg.2252"/>
<feature type="coiled-coil region" evidence="1">
    <location>
        <begin position="192"/>
        <end position="226"/>
    </location>
</feature>
<keyword evidence="2" id="KW-0472">Membrane</keyword>
<sequence>MNKRLPTWATVLMVFIGISMLINAIPFIIGIVGLVAIVYFVKYVLERSKDVVVETKEQFAAFTQERDTTNRLPAWKEYNYIEKRLIEDDSKYVKRLRHQMFEAEQDGFKYFKQEAKELRNYIKEGDISRDVYLIFDKNAIIIADMARDLKAISLDKQPSPVVEAKIKVMWRELRHMHNELINAMKAHAKMIENDYLGEAREEREELEKLMAAREQERQAFEQSMKQ</sequence>